<dbReference type="EMBL" id="CP036433">
    <property type="protein sequence ID" value="QDU96937.1"/>
    <property type="molecule type" value="Genomic_DNA"/>
</dbReference>
<dbReference type="AlphaFoldDB" id="A0A518DYM2"/>
<evidence type="ECO:0000256" key="1">
    <source>
        <dbReference type="SAM" id="MobiDB-lite"/>
    </source>
</evidence>
<gene>
    <name evidence="2" type="ORF">Pla8534_47600</name>
</gene>
<evidence type="ECO:0000313" key="3">
    <source>
        <dbReference type="Proteomes" id="UP000317648"/>
    </source>
</evidence>
<dbReference type="Proteomes" id="UP000317648">
    <property type="component" value="Chromosome"/>
</dbReference>
<feature type="region of interest" description="Disordered" evidence="1">
    <location>
        <begin position="241"/>
        <end position="262"/>
    </location>
</feature>
<accession>A0A518DYM2</accession>
<evidence type="ECO:0000313" key="2">
    <source>
        <dbReference type="EMBL" id="QDU96937.1"/>
    </source>
</evidence>
<keyword evidence="3" id="KW-1185">Reference proteome</keyword>
<organism evidence="2 3">
    <name type="scientific">Lignipirellula cremea</name>
    <dbReference type="NCBI Taxonomy" id="2528010"/>
    <lineage>
        <taxon>Bacteria</taxon>
        <taxon>Pseudomonadati</taxon>
        <taxon>Planctomycetota</taxon>
        <taxon>Planctomycetia</taxon>
        <taxon>Pirellulales</taxon>
        <taxon>Pirellulaceae</taxon>
        <taxon>Lignipirellula</taxon>
    </lineage>
</organism>
<sequence length="262" mass="29262">MRRSHPSSALIRFAAILRRQDYLHWLVCVVFHGRTPSTEPKLRRLKCQLHPTIVCTVDAPSIVNGAMKPVACRAPRKVVVCQRPQGVFSLARVPTCDCASVCVMLILTQVSSIRLMRLGSMHSCEARHWVRLSTTSGRCCSLAISVFFSRLFVGSTSGADRHQAFVMTEFLAQLGLQFPKIPVRPDGEFCEQPVRRATPVDVCRRFSERVDRPHAASVGCGGSRILRSPIGPRWRVCPRPHHKRQAPCRENSHGIAARQSPP</sequence>
<reference evidence="2 3" key="1">
    <citation type="submission" date="2019-02" db="EMBL/GenBank/DDBJ databases">
        <title>Deep-cultivation of Planctomycetes and their phenomic and genomic characterization uncovers novel biology.</title>
        <authorList>
            <person name="Wiegand S."/>
            <person name="Jogler M."/>
            <person name="Boedeker C."/>
            <person name="Pinto D."/>
            <person name="Vollmers J."/>
            <person name="Rivas-Marin E."/>
            <person name="Kohn T."/>
            <person name="Peeters S.H."/>
            <person name="Heuer A."/>
            <person name="Rast P."/>
            <person name="Oberbeckmann S."/>
            <person name="Bunk B."/>
            <person name="Jeske O."/>
            <person name="Meyerdierks A."/>
            <person name="Storesund J.E."/>
            <person name="Kallscheuer N."/>
            <person name="Luecker S."/>
            <person name="Lage O.M."/>
            <person name="Pohl T."/>
            <person name="Merkel B.J."/>
            <person name="Hornburger P."/>
            <person name="Mueller R.-W."/>
            <person name="Bruemmer F."/>
            <person name="Labrenz M."/>
            <person name="Spormann A.M."/>
            <person name="Op den Camp H."/>
            <person name="Overmann J."/>
            <person name="Amann R."/>
            <person name="Jetten M.S.M."/>
            <person name="Mascher T."/>
            <person name="Medema M.H."/>
            <person name="Devos D.P."/>
            <person name="Kaster A.-K."/>
            <person name="Ovreas L."/>
            <person name="Rohde M."/>
            <person name="Galperin M.Y."/>
            <person name="Jogler C."/>
        </authorList>
    </citation>
    <scope>NUCLEOTIDE SEQUENCE [LARGE SCALE GENOMIC DNA]</scope>
    <source>
        <strain evidence="2 3">Pla85_3_4</strain>
    </source>
</reference>
<protein>
    <submittedName>
        <fullName evidence="2">Uncharacterized protein</fullName>
    </submittedName>
</protein>
<dbReference type="KEGG" id="lcre:Pla8534_47600"/>
<proteinExistence type="predicted"/>
<name>A0A518DYM2_9BACT</name>